<proteinExistence type="predicted"/>
<comment type="caution">
    <text evidence="2">The sequence shown here is derived from an EMBL/GenBank/DDBJ whole genome shotgun (WGS) entry which is preliminary data.</text>
</comment>
<name>A0A9J6BTG4_POLVA</name>
<sequence>MKFLTVLLIFSVALLCISEVVSSPIQIKNNNMGDVTSIKIDINGEIHNIINVEIINIVLTLLQETGHIDTNFSDRVDVPHLDELIKHINSRK</sequence>
<dbReference type="AlphaFoldDB" id="A0A9J6BTG4"/>
<gene>
    <name evidence="2" type="ORF">PVAND_003104</name>
</gene>
<feature type="chain" id="PRO_5039894953" evidence="1">
    <location>
        <begin position="23"/>
        <end position="92"/>
    </location>
</feature>
<evidence type="ECO:0000256" key="1">
    <source>
        <dbReference type="SAM" id="SignalP"/>
    </source>
</evidence>
<organism evidence="2 3">
    <name type="scientific">Polypedilum vanderplanki</name>
    <name type="common">Sleeping chironomid midge</name>
    <dbReference type="NCBI Taxonomy" id="319348"/>
    <lineage>
        <taxon>Eukaryota</taxon>
        <taxon>Metazoa</taxon>
        <taxon>Ecdysozoa</taxon>
        <taxon>Arthropoda</taxon>
        <taxon>Hexapoda</taxon>
        <taxon>Insecta</taxon>
        <taxon>Pterygota</taxon>
        <taxon>Neoptera</taxon>
        <taxon>Endopterygota</taxon>
        <taxon>Diptera</taxon>
        <taxon>Nematocera</taxon>
        <taxon>Chironomoidea</taxon>
        <taxon>Chironomidae</taxon>
        <taxon>Chironominae</taxon>
        <taxon>Polypedilum</taxon>
        <taxon>Polypedilum</taxon>
    </lineage>
</organism>
<keyword evidence="3" id="KW-1185">Reference proteome</keyword>
<dbReference type="Proteomes" id="UP001107558">
    <property type="component" value="Chromosome 3"/>
</dbReference>
<keyword evidence="1" id="KW-0732">Signal</keyword>
<evidence type="ECO:0000313" key="2">
    <source>
        <dbReference type="EMBL" id="KAG5673026.1"/>
    </source>
</evidence>
<feature type="signal peptide" evidence="1">
    <location>
        <begin position="1"/>
        <end position="22"/>
    </location>
</feature>
<dbReference type="EMBL" id="JADBJN010000003">
    <property type="protein sequence ID" value="KAG5673026.1"/>
    <property type="molecule type" value="Genomic_DNA"/>
</dbReference>
<protein>
    <submittedName>
        <fullName evidence="2">Uncharacterized protein</fullName>
    </submittedName>
</protein>
<reference evidence="2" key="1">
    <citation type="submission" date="2021-03" db="EMBL/GenBank/DDBJ databases">
        <title>Chromosome level genome of the anhydrobiotic midge Polypedilum vanderplanki.</title>
        <authorList>
            <person name="Yoshida Y."/>
            <person name="Kikawada T."/>
            <person name="Gusev O."/>
        </authorList>
    </citation>
    <scope>NUCLEOTIDE SEQUENCE</scope>
    <source>
        <strain evidence="2">NIAS01</strain>
        <tissue evidence="2">Whole body or cell culture</tissue>
    </source>
</reference>
<accession>A0A9J6BTG4</accession>
<evidence type="ECO:0000313" key="3">
    <source>
        <dbReference type="Proteomes" id="UP001107558"/>
    </source>
</evidence>
<dbReference type="OrthoDB" id="10463656at2759"/>